<dbReference type="Pfam" id="PF13145">
    <property type="entry name" value="Rotamase_2"/>
    <property type="match status" value="1"/>
</dbReference>
<organism evidence="2">
    <name type="scientific">marine sediment metagenome</name>
    <dbReference type="NCBI Taxonomy" id="412755"/>
    <lineage>
        <taxon>unclassified sequences</taxon>
        <taxon>metagenomes</taxon>
        <taxon>ecological metagenomes</taxon>
    </lineage>
</organism>
<gene>
    <name evidence="2" type="ORF">LCGC14_3145570</name>
</gene>
<dbReference type="InterPro" id="IPR000297">
    <property type="entry name" value="PPIase_PpiC"/>
</dbReference>
<evidence type="ECO:0000313" key="2">
    <source>
        <dbReference type="EMBL" id="KKK48395.1"/>
    </source>
</evidence>
<dbReference type="InterPro" id="IPR046357">
    <property type="entry name" value="PPIase_dom_sf"/>
</dbReference>
<reference evidence="2" key="1">
    <citation type="journal article" date="2015" name="Nature">
        <title>Complex archaea that bridge the gap between prokaryotes and eukaryotes.</title>
        <authorList>
            <person name="Spang A."/>
            <person name="Saw J.H."/>
            <person name="Jorgensen S.L."/>
            <person name="Zaremba-Niedzwiedzka K."/>
            <person name="Martijn J."/>
            <person name="Lind A.E."/>
            <person name="van Eijk R."/>
            <person name="Schleper C."/>
            <person name="Guy L."/>
            <person name="Ettema T.J."/>
        </authorList>
    </citation>
    <scope>NUCLEOTIDE SEQUENCE</scope>
</reference>
<protein>
    <recommendedName>
        <fullName evidence="1">PpiC domain-containing protein</fullName>
    </recommendedName>
</protein>
<feature type="non-terminal residue" evidence="2">
    <location>
        <position position="1"/>
    </location>
</feature>
<dbReference type="GO" id="GO:0003755">
    <property type="term" value="F:peptidyl-prolyl cis-trans isomerase activity"/>
    <property type="evidence" value="ECO:0007669"/>
    <property type="project" value="InterPro"/>
</dbReference>
<evidence type="ECO:0000259" key="1">
    <source>
        <dbReference type="Pfam" id="PF13145"/>
    </source>
</evidence>
<feature type="domain" description="PpiC" evidence="1">
    <location>
        <begin position="4"/>
        <end position="37"/>
    </location>
</feature>
<sequence length="200" mass="22300">EAIPGEISQVIETPSAFYLFRLDSIRPEGTPPFEEVEQEVRRAALAAVKWERARALATEIETKLRAGQALAEVALEHLLNFTTLGPMSRINPDPRVAFLPEVVGTSFGLGVGQASAPIEAGDAVYFVEPVAKYLADSSTFALEREILRFQVLQNARQDRLRRFMMSLRSGADVIDRRRELERAQRELEANASGRFNPLGF</sequence>
<comment type="caution">
    <text evidence="2">The sequence shown here is derived from an EMBL/GenBank/DDBJ whole genome shotgun (WGS) entry which is preliminary data.</text>
</comment>
<dbReference type="AlphaFoldDB" id="A0A0F8WJN4"/>
<name>A0A0F8WJN4_9ZZZZ</name>
<accession>A0A0F8WJN4</accession>
<dbReference type="Gene3D" id="3.10.50.40">
    <property type="match status" value="1"/>
</dbReference>
<proteinExistence type="predicted"/>
<dbReference type="EMBL" id="LAZR01069083">
    <property type="protein sequence ID" value="KKK48395.1"/>
    <property type="molecule type" value="Genomic_DNA"/>
</dbReference>